<evidence type="ECO:0000256" key="3">
    <source>
        <dbReference type="SAM" id="MobiDB-lite"/>
    </source>
</evidence>
<dbReference type="InterPro" id="IPR041588">
    <property type="entry name" value="Integrase_H2C2"/>
</dbReference>
<dbReference type="EC" id="2.7.7.49" evidence="1"/>
<dbReference type="SUPFAM" id="SSF56672">
    <property type="entry name" value="DNA/RNA polymerases"/>
    <property type="match status" value="1"/>
</dbReference>
<dbReference type="Pfam" id="PF00665">
    <property type="entry name" value="rve"/>
    <property type="match status" value="1"/>
</dbReference>
<dbReference type="CDD" id="cd01647">
    <property type="entry name" value="RT_LTR"/>
    <property type="match status" value="1"/>
</dbReference>
<feature type="region of interest" description="Disordered" evidence="3">
    <location>
        <begin position="161"/>
        <end position="197"/>
    </location>
</feature>
<dbReference type="GO" id="GO:0003964">
    <property type="term" value="F:RNA-directed DNA polymerase activity"/>
    <property type="evidence" value="ECO:0007669"/>
    <property type="project" value="UniProtKB-KW"/>
</dbReference>
<dbReference type="PROSITE" id="PS50994">
    <property type="entry name" value="INTEGRASE"/>
    <property type="match status" value="1"/>
</dbReference>
<proteinExistence type="predicted"/>
<dbReference type="InterPro" id="IPR001584">
    <property type="entry name" value="Integrase_cat-core"/>
</dbReference>
<reference evidence="6" key="1">
    <citation type="submission" date="2020-08" db="EMBL/GenBank/DDBJ databases">
        <title>Multicomponent nature underlies the extraordinary mechanical properties of spider dragline silk.</title>
        <authorList>
            <person name="Kono N."/>
            <person name="Nakamura H."/>
            <person name="Mori M."/>
            <person name="Yoshida Y."/>
            <person name="Ohtoshi R."/>
            <person name="Malay A.D."/>
            <person name="Moran D.A.P."/>
            <person name="Tomita M."/>
            <person name="Numata K."/>
            <person name="Arakawa K."/>
        </authorList>
    </citation>
    <scope>NUCLEOTIDE SEQUENCE</scope>
</reference>
<dbReference type="InterPro" id="IPR000477">
    <property type="entry name" value="RT_dom"/>
</dbReference>
<evidence type="ECO:0000256" key="2">
    <source>
        <dbReference type="PROSITE-ProRule" id="PRU00047"/>
    </source>
</evidence>
<dbReference type="InterPro" id="IPR050951">
    <property type="entry name" value="Retrovirus_Pol_polyprotein"/>
</dbReference>
<protein>
    <recommendedName>
        <fullName evidence="1">RNA-directed DNA polymerase</fullName>
        <ecNumber evidence="1">2.7.7.49</ecNumber>
    </recommendedName>
</protein>
<keyword evidence="2" id="KW-0862">Zinc</keyword>
<feature type="domain" description="Integrase catalytic" evidence="5">
    <location>
        <begin position="557"/>
        <end position="715"/>
    </location>
</feature>
<keyword evidence="2" id="KW-0863">Zinc-finger</keyword>
<dbReference type="InterPro" id="IPR043128">
    <property type="entry name" value="Rev_trsase/Diguanyl_cyclase"/>
</dbReference>
<dbReference type="FunFam" id="1.10.340.70:FF:000001">
    <property type="entry name" value="Retrovirus-related Pol polyprotein from transposon gypsy-like Protein"/>
    <property type="match status" value="1"/>
</dbReference>
<dbReference type="GO" id="GO:0003676">
    <property type="term" value="F:nucleic acid binding"/>
    <property type="evidence" value="ECO:0007669"/>
    <property type="project" value="InterPro"/>
</dbReference>
<dbReference type="InterPro" id="IPR036397">
    <property type="entry name" value="RNaseH_sf"/>
</dbReference>
<evidence type="ECO:0000313" key="7">
    <source>
        <dbReference type="Proteomes" id="UP000887159"/>
    </source>
</evidence>
<organism evidence="6 7">
    <name type="scientific">Trichonephila clavipes</name>
    <name type="common">Golden silk orbweaver</name>
    <name type="synonym">Nephila clavipes</name>
    <dbReference type="NCBI Taxonomy" id="2585209"/>
    <lineage>
        <taxon>Eukaryota</taxon>
        <taxon>Metazoa</taxon>
        <taxon>Ecdysozoa</taxon>
        <taxon>Arthropoda</taxon>
        <taxon>Chelicerata</taxon>
        <taxon>Arachnida</taxon>
        <taxon>Araneae</taxon>
        <taxon>Araneomorphae</taxon>
        <taxon>Entelegynae</taxon>
        <taxon>Araneoidea</taxon>
        <taxon>Nephilidae</taxon>
        <taxon>Trichonephila</taxon>
    </lineage>
</organism>
<dbReference type="FunFam" id="3.30.420.10:FF:000032">
    <property type="entry name" value="Retrovirus-related Pol polyprotein from transposon 297-like Protein"/>
    <property type="match status" value="1"/>
</dbReference>
<name>A0A8X6W018_TRICX</name>
<dbReference type="Proteomes" id="UP000887159">
    <property type="component" value="Unassembled WGS sequence"/>
</dbReference>
<dbReference type="EMBL" id="BMAU01021373">
    <property type="protein sequence ID" value="GFY25762.1"/>
    <property type="molecule type" value="Genomic_DNA"/>
</dbReference>
<evidence type="ECO:0000313" key="6">
    <source>
        <dbReference type="EMBL" id="GFY25762.1"/>
    </source>
</evidence>
<dbReference type="InterPro" id="IPR054465">
    <property type="entry name" value="Integrase_p58-like_C"/>
</dbReference>
<keyword evidence="7" id="KW-1185">Reference proteome</keyword>
<evidence type="ECO:0000259" key="4">
    <source>
        <dbReference type="PROSITE" id="PS50158"/>
    </source>
</evidence>
<dbReference type="AlphaFoldDB" id="A0A8X6W018"/>
<dbReference type="PANTHER" id="PTHR37984">
    <property type="entry name" value="PROTEIN CBG26694"/>
    <property type="match status" value="1"/>
</dbReference>
<dbReference type="GO" id="GO:0015074">
    <property type="term" value="P:DNA integration"/>
    <property type="evidence" value="ECO:0007669"/>
    <property type="project" value="InterPro"/>
</dbReference>
<dbReference type="Gene3D" id="1.10.340.70">
    <property type="match status" value="1"/>
</dbReference>
<evidence type="ECO:0000256" key="1">
    <source>
        <dbReference type="ARBA" id="ARBA00012493"/>
    </source>
</evidence>
<dbReference type="InterPro" id="IPR001878">
    <property type="entry name" value="Znf_CCHC"/>
</dbReference>
<dbReference type="Gene3D" id="3.30.70.270">
    <property type="match status" value="1"/>
</dbReference>
<dbReference type="GO" id="GO:0042575">
    <property type="term" value="C:DNA polymerase complex"/>
    <property type="evidence" value="ECO:0007669"/>
    <property type="project" value="UniProtKB-ARBA"/>
</dbReference>
<comment type="caution">
    <text evidence="6">The sequence shown here is derived from an EMBL/GenBank/DDBJ whole genome shotgun (WGS) entry which is preliminary data.</text>
</comment>
<evidence type="ECO:0000259" key="5">
    <source>
        <dbReference type="PROSITE" id="PS50994"/>
    </source>
</evidence>
<feature type="domain" description="CCHC-type" evidence="4">
    <location>
        <begin position="147"/>
        <end position="163"/>
    </location>
</feature>
<feature type="compositionally biased region" description="Basic and acidic residues" evidence="3">
    <location>
        <begin position="161"/>
        <end position="171"/>
    </location>
</feature>
<dbReference type="Pfam" id="PF22938">
    <property type="entry name" value="Integrase_p58_C"/>
    <property type="match status" value="1"/>
</dbReference>
<keyword evidence="2" id="KW-0479">Metal-binding</keyword>
<dbReference type="InterPro" id="IPR012337">
    <property type="entry name" value="RNaseH-like_sf"/>
</dbReference>
<gene>
    <name evidence="6" type="primary">Tf2-6</name>
    <name evidence="6" type="ORF">TNCV_1915121</name>
</gene>
<sequence length="880" mass="100934">MYDGGESLGIRRFLGKINDVANSGKWSNDEKVTILKLKLTGIAEEFFLSDPTHSQLTEYNDIARILIGRFEKTVPLSTRLQLFSSCIQGPSESVQEFAARINKLGTQIFQSGNSAQNTAGRPSTRASAVTARKSGGNYFNRRENVFKCFYCGIQGHRQAECRKRQRDERAARYQPPRRNAASEYSSSSSPRPGGRHVHFRESTLRDNYAAPRHSHKSAFARSTIELSAAATEHHRISLQHDYPIKCPIYKIPFNLRNEFRRQIADLEKAGIISKSNSQYNTPALFVKQKEKWRLVLDFRKHNEITVTQDFVIPTLDDILHEISGSNYFSALDMKSAFNQIPLHFADRHKTAFSTPDGRKFKVFTDHKPLAGFLSNKNPSSKILRWKLALEEFNYDIHYIRGSLNSVADPLSRYINNITIALPESKDLINMQREDSVLSTIIQKIDQNDVSPQISNFFFNVEGLLCHLSKRPSRSPRSNTTRKQVCIPHCLKAKILESVHSEYGGHLKFFKTYHRLSESFFWHNMYKDTKNFVRSCTICLSRKTAFKIPPAPHQLVEQSTEPGETCHMDIFGPLKTTLKGNSYVLSMIDAFTKYIYIVPLPDTRSSTISKAFFDNYIVHRGCPHKLVVDNATYFKSSEFVEFCRVMGIQKRHISSYSAHVNGRVEKPNQSLANILASISQNTNDWDDQLPHTMLALNSAIHEATYTSPFFLEHGRDIRLSYTYEKNSATPQNKYEYVEKLLPSLEHTFNKVLNNLKDQEASHVELSTRAKNNIITITKSGPCVFIKTPNIKSNLSPKLRPKFEGPYRVIERFSNVNYRVQHVEQLRKRFNTHVNRMIPFIKRFSYLHLKNLDDLQPDETEVKGIVPSPRYNLRARAGNSAR</sequence>
<dbReference type="PANTHER" id="PTHR37984:SF5">
    <property type="entry name" value="PROTEIN NYNRIN-LIKE"/>
    <property type="match status" value="1"/>
</dbReference>
<accession>A0A8X6W018</accession>
<dbReference type="Gene3D" id="3.30.420.10">
    <property type="entry name" value="Ribonuclease H-like superfamily/Ribonuclease H"/>
    <property type="match status" value="1"/>
</dbReference>
<dbReference type="Gene3D" id="3.10.10.10">
    <property type="entry name" value="HIV Type 1 Reverse Transcriptase, subunit A, domain 1"/>
    <property type="match status" value="1"/>
</dbReference>
<dbReference type="Pfam" id="PF17921">
    <property type="entry name" value="Integrase_H2C2"/>
    <property type="match status" value="1"/>
</dbReference>
<dbReference type="Pfam" id="PF00078">
    <property type="entry name" value="RVT_1"/>
    <property type="match status" value="1"/>
</dbReference>
<dbReference type="GO" id="GO:0004519">
    <property type="term" value="F:endonuclease activity"/>
    <property type="evidence" value="ECO:0007669"/>
    <property type="project" value="UniProtKB-KW"/>
</dbReference>
<dbReference type="InterPro" id="IPR043502">
    <property type="entry name" value="DNA/RNA_pol_sf"/>
</dbReference>
<dbReference type="SUPFAM" id="SSF53098">
    <property type="entry name" value="Ribonuclease H-like"/>
    <property type="match status" value="1"/>
</dbReference>
<dbReference type="GO" id="GO:0008270">
    <property type="term" value="F:zinc ion binding"/>
    <property type="evidence" value="ECO:0007669"/>
    <property type="project" value="UniProtKB-KW"/>
</dbReference>
<dbReference type="PROSITE" id="PS50158">
    <property type="entry name" value="ZF_CCHC"/>
    <property type="match status" value="1"/>
</dbReference>
<dbReference type="GO" id="GO:0016787">
    <property type="term" value="F:hydrolase activity"/>
    <property type="evidence" value="ECO:0007669"/>
    <property type="project" value="UniProtKB-KW"/>
</dbReference>